<proteinExistence type="predicted"/>
<keyword evidence="1" id="KW-0472">Membrane</keyword>
<dbReference type="Proteomes" id="UP000269019">
    <property type="component" value="Chromosome"/>
</dbReference>
<evidence type="ECO:0000313" key="2">
    <source>
        <dbReference type="EMBL" id="AZA13063.1"/>
    </source>
</evidence>
<dbReference type="EMBL" id="CP033896">
    <property type="protein sequence ID" value="AZA13063.1"/>
    <property type="molecule type" value="Genomic_DNA"/>
</dbReference>
<keyword evidence="1" id="KW-1133">Transmembrane helix</keyword>
<evidence type="ECO:0000256" key="1">
    <source>
        <dbReference type="SAM" id="Phobius"/>
    </source>
</evidence>
<gene>
    <name evidence="2" type="ORF">CCHOA_03255</name>
</gene>
<reference evidence="2 3" key="1">
    <citation type="submission" date="2018-11" db="EMBL/GenBank/DDBJ databases">
        <authorList>
            <person name="Kleinhagauer T."/>
            <person name="Glaeser S.P."/>
            <person name="Spergser J."/>
            <person name="Ruckert C."/>
            <person name="Kaempfer P."/>
            <person name="Busse H.-J."/>
        </authorList>
    </citation>
    <scope>NUCLEOTIDE SEQUENCE [LARGE SCALE GENOMIC DNA]</scope>
    <source>
        <strain evidence="2 3">200CH</strain>
    </source>
</reference>
<protein>
    <submittedName>
        <fullName evidence="2">Uncharacterized protein</fullName>
    </submittedName>
</protein>
<organism evidence="2 3">
    <name type="scientific">Corynebacterium choanae</name>
    <dbReference type="NCBI Taxonomy" id="1862358"/>
    <lineage>
        <taxon>Bacteria</taxon>
        <taxon>Bacillati</taxon>
        <taxon>Actinomycetota</taxon>
        <taxon>Actinomycetes</taxon>
        <taxon>Mycobacteriales</taxon>
        <taxon>Corynebacteriaceae</taxon>
        <taxon>Corynebacterium</taxon>
    </lineage>
</organism>
<sequence>MCQPLIPYARGVVQLHNSDSPRFRCTIFSSTTSTRFVLLILIPPPGLLCFVPSWFVCGGARTKIADATVIIELIGVGHLNRLSNRLRNLRNIWFLGGGAVTMHTL</sequence>
<keyword evidence="3" id="KW-1185">Reference proteome</keyword>
<dbReference type="KEGG" id="ccho:CCHOA_03255"/>
<name>A0A3G6J5M2_9CORY</name>
<dbReference type="AlphaFoldDB" id="A0A3G6J5M2"/>
<keyword evidence="1" id="KW-0812">Transmembrane</keyword>
<feature type="transmembrane region" description="Helical" evidence="1">
    <location>
        <begin position="36"/>
        <end position="57"/>
    </location>
</feature>
<accession>A0A3G6J5M2</accession>
<evidence type="ECO:0000313" key="3">
    <source>
        <dbReference type="Proteomes" id="UP000269019"/>
    </source>
</evidence>